<evidence type="ECO:0000313" key="2">
    <source>
        <dbReference type="EMBL" id="NOI11182.1"/>
    </source>
</evidence>
<feature type="domain" description="DNA-binding transcriptional repressor CapW winged helix-turn-helix" evidence="1">
    <location>
        <begin position="6"/>
        <end position="75"/>
    </location>
</feature>
<evidence type="ECO:0000313" key="3">
    <source>
        <dbReference type="Proteomes" id="UP000532247"/>
    </source>
</evidence>
<accession>A0A7Y4B5P8</accession>
<evidence type="ECO:0000259" key="1">
    <source>
        <dbReference type="Pfam" id="PF26109"/>
    </source>
</evidence>
<sequence>MQNVILKVIDAHLTLYGHFNRHEVVEVTGVGIASVSRAIKLYDGQCTYIAERKRYEANKDFKPVFPKLEHMRYLRACTIVFEKE</sequence>
<name>A0A7Y4B5P8_VIBAL</name>
<dbReference type="Proteomes" id="UP000532247">
    <property type="component" value="Unassembled WGS sequence"/>
</dbReference>
<comment type="caution">
    <text evidence="2">The sequence shown here is derived from an EMBL/GenBank/DDBJ whole genome shotgun (WGS) entry which is preliminary data.</text>
</comment>
<dbReference type="AlphaFoldDB" id="A0A7Y4B5P8"/>
<dbReference type="EMBL" id="VTYF01000015">
    <property type="protein sequence ID" value="NOI11182.1"/>
    <property type="molecule type" value="Genomic_DNA"/>
</dbReference>
<dbReference type="Pfam" id="PF26109">
    <property type="entry name" value="WHD_BrxR"/>
    <property type="match status" value="1"/>
</dbReference>
<reference evidence="2 3" key="1">
    <citation type="submission" date="2019-09" db="EMBL/GenBank/DDBJ databases">
        <title>Draft genome sequencing and comparative genomics of hatchery-associated Vibrios.</title>
        <authorList>
            <person name="Kehlet-Delgado H."/>
            <person name="Mueller R.S."/>
        </authorList>
    </citation>
    <scope>NUCLEOTIDE SEQUENCE [LARGE SCALE GENOMIC DNA]</scope>
    <source>
        <strain evidence="2 3">081416A</strain>
    </source>
</reference>
<dbReference type="InterPro" id="IPR059019">
    <property type="entry name" value="WHD_CapW"/>
</dbReference>
<gene>
    <name evidence="2" type="ORF">F0254_20310</name>
</gene>
<organism evidence="2 3">
    <name type="scientific">Vibrio alginolyticus</name>
    <dbReference type="NCBI Taxonomy" id="663"/>
    <lineage>
        <taxon>Bacteria</taxon>
        <taxon>Pseudomonadati</taxon>
        <taxon>Pseudomonadota</taxon>
        <taxon>Gammaproteobacteria</taxon>
        <taxon>Vibrionales</taxon>
        <taxon>Vibrionaceae</taxon>
        <taxon>Vibrio</taxon>
    </lineage>
</organism>
<protein>
    <recommendedName>
        <fullName evidence="1">DNA-binding transcriptional repressor CapW winged helix-turn-helix domain-containing protein</fullName>
    </recommendedName>
</protein>
<dbReference type="RefSeq" id="WP_025443170.1">
    <property type="nucleotide sequence ID" value="NZ_JAFLNX010000017.1"/>
</dbReference>
<proteinExistence type="predicted"/>